<evidence type="ECO:0000256" key="1">
    <source>
        <dbReference type="SAM" id="SignalP"/>
    </source>
</evidence>
<organism evidence="2 3">
    <name type="scientific">Aspergillus campestris (strain IBT 28561)</name>
    <dbReference type="NCBI Taxonomy" id="1392248"/>
    <lineage>
        <taxon>Eukaryota</taxon>
        <taxon>Fungi</taxon>
        <taxon>Dikarya</taxon>
        <taxon>Ascomycota</taxon>
        <taxon>Pezizomycotina</taxon>
        <taxon>Eurotiomycetes</taxon>
        <taxon>Eurotiomycetidae</taxon>
        <taxon>Eurotiales</taxon>
        <taxon>Aspergillaceae</taxon>
        <taxon>Aspergillus</taxon>
        <taxon>Aspergillus subgen. Circumdati</taxon>
    </lineage>
</organism>
<keyword evidence="3" id="KW-1185">Reference proteome</keyword>
<keyword evidence="1" id="KW-0732">Signal</keyword>
<reference evidence="2" key="1">
    <citation type="submission" date="2016-12" db="EMBL/GenBank/DDBJ databases">
        <title>The genomes of Aspergillus section Nigri reveals drivers in fungal speciation.</title>
        <authorList>
            <consortium name="DOE Joint Genome Institute"/>
            <person name="Vesth T.C."/>
            <person name="Nybo J."/>
            <person name="Theobald S."/>
            <person name="Brandl J."/>
            <person name="Frisvad J.C."/>
            <person name="Nielsen K.F."/>
            <person name="Lyhne E.K."/>
            <person name="Kogle M.E."/>
            <person name="Kuo A."/>
            <person name="Riley R."/>
            <person name="Clum A."/>
            <person name="Nolan M."/>
            <person name="Lipzen A."/>
            <person name="Salamov A."/>
            <person name="Henrissat B."/>
            <person name="Wiebenga A."/>
            <person name="De vries R.P."/>
            <person name="Grigoriev I.V."/>
            <person name="Mortensen U.H."/>
            <person name="Andersen M.R."/>
            <person name="Baker S.E."/>
        </authorList>
    </citation>
    <scope>NUCLEOTIDE SEQUENCE</scope>
    <source>
        <strain evidence="2">IBT 28561</strain>
    </source>
</reference>
<dbReference type="AlphaFoldDB" id="A0A2I1D6T9"/>
<dbReference type="RefSeq" id="XP_024694186.1">
    <property type="nucleotide sequence ID" value="XM_024836914.1"/>
</dbReference>
<dbReference type="VEuPathDB" id="FungiDB:P168DRAFT_289049"/>
<protein>
    <submittedName>
        <fullName evidence="2">Uncharacterized protein</fullName>
    </submittedName>
</protein>
<dbReference type="Proteomes" id="UP000234254">
    <property type="component" value="Unassembled WGS sequence"/>
</dbReference>
<gene>
    <name evidence="2" type="ORF">P168DRAFT_289049</name>
</gene>
<proteinExistence type="predicted"/>
<accession>A0A2I1D6T9</accession>
<name>A0A2I1D6T9_ASPC2</name>
<dbReference type="GeneID" id="36544438"/>
<evidence type="ECO:0000313" key="2">
    <source>
        <dbReference type="EMBL" id="PKY05592.1"/>
    </source>
</evidence>
<sequence>MIRSATALVLAVAALGARGFAKEHQEELALLRRACPDYTDYASVGQWVLPFLLRGMSMSFVRGT</sequence>
<feature type="signal peptide" evidence="1">
    <location>
        <begin position="1"/>
        <end position="21"/>
    </location>
</feature>
<feature type="chain" id="PRO_5014139146" evidence="1">
    <location>
        <begin position="22"/>
        <end position="64"/>
    </location>
</feature>
<dbReference type="EMBL" id="MSFM01000004">
    <property type="protein sequence ID" value="PKY05592.1"/>
    <property type="molecule type" value="Genomic_DNA"/>
</dbReference>
<comment type="caution">
    <text evidence="2">The sequence shown here is derived from an EMBL/GenBank/DDBJ whole genome shotgun (WGS) entry which is preliminary data.</text>
</comment>
<evidence type="ECO:0000313" key="3">
    <source>
        <dbReference type="Proteomes" id="UP000234254"/>
    </source>
</evidence>